<dbReference type="EMBL" id="KN847322">
    <property type="protein sequence ID" value="KIW51024.1"/>
    <property type="molecule type" value="Genomic_DNA"/>
</dbReference>
<reference evidence="1 2" key="1">
    <citation type="submission" date="2015-01" db="EMBL/GenBank/DDBJ databases">
        <title>The Genome Sequence of Exophiala xenobiotica CBS118157.</title>
        <authorList>
            <consortium name="The Broad Institute Genomics Platform"/>
            <person name="Cuomo C."/>
            <person name="de Hoog S."/>
            <person name="Gorbushina A."/>
            <person name="Stielow B."/>
            <person name="Teixiera M."/>
            <person name="Abouelleil A."/>
            <person name="Chapman S.B."/>
            <person name="Priest M."/>
            <person name="Young S.K."/>
            <person name="Wortman J."/>
            <person name="Nusbaum C."/>
            <person name="Birren B."/>
        </authorList>
    </citation>
    <scope>NUCLEOTIDE SEQUENCE [LARGE SCALE GENOMIC DNA]</scope>
    <source>
        <strain evidence="1 2">CBS 118157</strain>
    </source>
</reference>
<evidence type="ECO:0000313" key="1">
    <source>
        <dbReference type="EMBL" id="KIW51024.1"/>
    </source>
</evidence>
<dbReference type="GeneID" id="25331691"/>
<proteinExistence type="predicted"/>
<gene>
    <name evidence="1" type="ORF">PV05_09783</name>
</gene>
<name>A0A0D2ET95_9EURO</name>
<keyword evidence="2" id="KW-1185">Reference proteome</keyword>
<organism evidence="1 2">
    <name type="scientific">Exophiala xenobiotica</name>
    <dbReference type="NCBI Taxonomy" id="348802"/>
    <lineage>
        <taxon>Eukaryota</taxon>
        <taxon>Fungi</taxon>
        <taxon>Dikarya</taxon>
        <taxon>Ascomycota</taxon>
        <taxon>Pezizomycotina</taxon>
        <taxon>Eurotiomycetes</taxon>
        <taxon>Chaetothyriomycetidae</taxon>
        <taxon>Chaetothyriales</taxon>
        <taxon>Herpotrichiellaceae</taxon>
        <taxon>Exophiala</taxon>
    </lineage>
</organism>
<dbReference type="RefSeq" id="XP_013311608.1">
    <property type="nucleotide sequence ID" value="XM_013456154.1"/>
</dbReference>
<accession>A0A0D2ET95</accession>
<sequence length="122" mass="13576">MFVLYGRYVVPDDQSLILVDSHFWAELAIVVSGGNGEVWMISAMQAVLSDCCCLLNPAREACRLTRSALPRRGSSYVQAAHRLLPDSANACVHRDHRRPWTVAELKQEARRKLHSAGLPGFS</sequence>
<protein>
    <submittedName>
        <fullName evidence="1">Uncharacterized protein</fullName>
    </submittedName>
</protein>
<dbReference type="AlphaFoldDB" id="A0A0D2ET95"/>
<dbReference type="HOGENOM" id="CLU_2026768_0_0_1"/>
<dbReference type="Proteomes" id="UP000054342">
    <property type="component" value="Unassembled WGS sequence"/>
</dbReference>
<evidence type="ECO:0000313" key="2">
    <source>
        <dbReference type="Proteomes" id="UP000054342"/>
    </source>
</evidence>